<evidence type="ECO:0000313" key="3">
    <source>
        <dbReference type="Proteomes" id="UP000032046"/>
    </source>
</evidence>
<name>A0A0D0HER6_9BACT</name>
<sequence length="308" mass="35437">MKKIKYLGMLLMMFAATASFVGCSEDDLDSKSIFDTNPIQRSEFDNWLLKNYVQEFNINFLYHYNDKEADQNYNVTPAQTDKAIAIAKLMQHMWLGAYVEVAGADFLKTYTPRVIQLSGSYKYDTNGQIVLGTAEQGMKVMFYGVNELDIDNVRVNSTDPYESKGTKPLDLNYWFFHTMHHEFCHILTQTKNYSTDFQTISAGGYHSTDWVNVKDKDAATEGFVSGYASQEYNEDFAEIYAYYVTLSEEGWNKIIEQAGENGAKIINKKLDIVRSYFLNSWNIDLDTMRSVVLRRSNEVTSLDLRKLD</sequence>
<dbReference type="Pfam" id="PF15890">
    <property type="entry name" value="Peptidase_Mx1"/>
    <property type="match status" value="1"/>
</dbReference>
<evidence type="ECO:0000256" key="1">
    <source>
        <dbReference type="SAM" id="SignalP"/>
    </source>
</evidence>
<dbReference type="InterPro" id="IPR030890">
    <property type="entry name" value="LP_HExxH_w_TonB"/>
</dbReference>
<accession>A0A0D0HER6</accession>
<organism evidence="2 3">
    <name type="scientific">Prevotella pectinovora</name>
    <dbReference type="NCBI Taxonomy" id="1602169"/>
    <lineage>
        <taxon>Bacteria</taxon>
        <taxon>Pseudomonadati</taxon>
        <taxon>Bacteroidota</taxon>
        <taxon>Bacteroidia</taxon>
        <taxon>Bacteroidales</taxon>
        <taxon>Prevotellaceae</taxon>
        <taxon>Prevotella</taxon>
    </lineage>
</organism>
<proteinExistence type="predicted"/>
<evidence type="ECO:0000313" key="2">
    <source>
        <dbReference type="EMBL" id="KIP64167.1"/>
    </source>
</evidence>
<comment type="caution">
    <text evidence="2">The sequence shown here is derived from an EMBL/GenBank/DDBJ whole genome shotgun (WGS) entry which is preliminary data.</text>
</comment>
<gene>
    <name evidence="2" type="ORF">ST44_02900</name>
</gene>
<dbReference type="Proteomes" id="UP000032046">
    <property type="component" value="Unassembled WGS sequence"/>
</dbReference>
<dbReference type="STRING" id="1602171.ST44_02900"/>
<dbReference type="PROSITE" id="PS51257">
    <property type="entry name" value="PROKAR_LIPOPROTEIN"/>
    <property type="match status" value="1"/>
</dbReference>
<dbReference type="EMBL" id="JXQK01000031">
    <property type="protein sequence ID" value="KIP64167.1"/>
    <property type="molecule type" value="Genomic_DNA"/>
</dbReference>
<keyword evidence="3" id="KW-1185">Reference proteome</keyword>
<reference evidence="2 3" key="1">
    <citation type="submission" date="2015-01" db="EMBL/GenBank/DDBJ databases">
        <title>Comparative genomics of non-oral Prevotella species.</title>
        <authorList>
            <person name="Accetto T."/>
            <person name="Nograsek B."/>
            <person name="Avgustin G."/>
        </authorList>
    </citation>
    <scope>NUCLEOTIDE SEQUENCE [LARGE SCALE GENOMIC DNA]</scope>
    <source>
        <strain evidence="2 3">P5-119</strain>
    </source>
</reference>
<dbReference type="AlphaFoldDB" id="A0A0D0HER6"/>
<feature type="signal peptide" evidence="1">
    <location>
        <begin position="1"/>
        <end position="18"/>
    </location>
</feature>
<feature type="chain" id="PRO_5002223341" description="Substrate import-associated zinc metallohydrolase lipoprotein" evidence="1">
    <location>
        <begin position="19"/>
        <end position="308"/>
    </location>
</feature>
<evidence type="ECO:0008006" key="4">
    <source>
        <dbReference type="Google" id="ProtNLM"/>
    </source>
</evidence>
<dbReference type="Gene3D" id="3.40.390.70">
    <property type="match status" value="1"/>
</dbReference>
<keyword evidence="1" id="KW-0732">Signal</keyword>
<protein>
    <recommendedName>
        <fullName evidence="4">Substrate import-associated zinc metallohydrolase lipoprotein</fullName>
    </recommendedName>
</protein>
<dbReference type="RefSeq" id="WP_022316838.1">
    <property type="nucleotide sequence ID" value="NZ_JXQJ01000002.1"/>
</dbReference>
<dbReference type="NCBIfam" id="TIGR04549">
    <property type="entry name" value="LP_HExxH_w_tonB"/>
    <property type="match status" value="1"/>
</dbReference>